<evidence type="ECO:0000313" key="2">
    <source>
        <dbReference type="EMBL" id="PHH60342.1"/>
    </source>
</evidence>
<dbReference type="Proteomes" id="UP000226192">
    <property type="component" value="Unassembled WGS sequence"/>
</dbReference>
<dbReference type="PANTHER" id="PTHR37536:SF1">
    <property type="entry name" value="ASPERGILLOPEPSIN, PUTAITVE (AFU_ORTHOLOGUE AFUA_7G01200)"/>
    <property type="match status" value="1"/>
</dbReference>
<dbReference type="AlphaFoldDB" id="A0A2C5XZE5"/>
<dbReference type="Gene3D" id="2.60.120.700">
    <property type="entry name" value="Peptidase G1"/>
    <property type="match status" value="1"/>
</dbReference>
<dbReference type="STRING" id="1399860.A0A2C5XZE5"/>
<dbReference type="CDD" id="cd13426">
    <property type="entry name" value="Peptidase_G1"/>
    <property type="match status" value="1"/>
</dbReference>
<protein>
    <submittedName>
        <fullName evidence="2">Uncharacterized protein</fullName>
    </submittedName>
</protein>
<dbReference type="InterPro" id="IPR013320">
    <property type="entry name" value="ConA-like_dom_sf"/>
</dbReference>
<feature type="active site" description="Proton acceptor" evidence="1">
    <location>
        <position position="132"/>
    </location>
</feature>
<evidence type="ECO:0000256" key="1">
    <source>
        <dbReference type="PIRSR" id="PIRSR600250-50"/>
    </source>
</evidence>
<gene>
    <name evidence="2" type="ORF">CDD81_1827</name>
</gene>
<dbReference type="GO" id="GO:0070007">
    <property type="term" value="F:glutamic-type endopeptidase activity"/>
    <property type="evidence" value="ECO:0007669"/>
    <property type="project" value="InterPro"/>
</dbReference>
<dbReference type="PANTHER" id="PTHR37536">
    <property type="entry name" value="PUTATIVE (AFU_ORTHOLOGUE AFUA_3G02970)-RELATED"/>
    <property type="match status" value="1"/>
</dbReference>
<dbReference type="InterPro" id="IPR000250">
    <property type="entry name" value="Peptidase_G1"/>
</dbReference>
<reference evidence="2 3" key="1">
    <citation type="submission" date="2017-06" db="EMBL/GenBank/DDBJ databases">
        <title>Ant-infecting Ophiocordyceps genomes reveal a high diversity of potential behavioral manipulation genes and a possible major role for enterotoxins.</title>
        <authorList>
            <person name="De Bekker C."/>
            <person name="Evans H.C."/>
            <person name="Brachmann A."/>
            <person name="Hughes D.P."/>
        </authorList>
    </citation>
    <scope>NUCLEOTIDE SEQUENCE [LARGE SCALE GENOMIC DNA]</scope>
    <source>
        <strain evidence="2 3">Map64</strain>
    </source>
</reference>
<proteinExistence type="predicted"/>
<organism evidence="2 3">
    <name type="scientific">Ophiocordyceps australis</name>
    <dbReference type="NCBI Taxonomy" id="1399860"/>
    <lineage>
        <taxon>Eukaryota</taxon>
        <taxon>Fungi</taxon>
        <taxon>Dikarya</taxon>
        <taxon>Ascomycota</taxon>
        <taxon>Pezizomycotina</taxon>
        <taxon>Sordariomycetes</taxon>
        <taxon>Hypocreomycetidae</taxon>
        <taxon>Hypocreales</taxon>
        <taxon>Ophiocordycipitaceae</taxon>
        <taxon>Ophiocordyceps</taxon>
    </lineage>
</organism>
<name>A0A2C5XZE5_9HYPO</name>
<comment type="caution">
    <text evidence="2">The sequence shown here is derived from an EMBL/GenBank/DDBJ whole genome shotgun (WGS) entry which is preliminary data.</text>
</comment>
<dbReference type="SUPFAM" id="SSF49899">
    <property type="entry name" value="Concanavalin A-like lectins/glucanases"/>
    <property type="match status" value="1"/>
</dbReference>
<dbReference type="OrthoDB" id="2862635at2759"/>
<dbReference type="Pfam" id="PF01828">
    <property type="entry name" value="Peptidase_A4"/>
    <property type="match status" value="1"/>
</dbReference>
<accession>A0A2C5XZE5</accession>
<evidence type="ECO:0000313" key="3">
    <source>
        <dbReference type="Proteomes" id="UP000226192"/>
    </source>
</evidence>
<dbReference type="PRINTS" id="PR00977">
    <property type="entry name" value="SCYTLDPTASE"/>
</dbReference>
<dbReference type="EMBL" id="NJET01000151">
    <property type="protein sequence ID" value="PHH60342.1"/>
    <property type="molecule type" value="Genomic_DNA"/>
</dbReference>
<sequence>MVYGTNITQVAGTVVLPRLPRLRSKRFSPYRDISVWVGVDGKGCHPALARAGVTVKSNKHATAWYQWSPSRKVVFPKMVVKPGDWVRMGVDLYNSTNGNVWLHNISRSTKIRHHFAKQQVPLCQLNAAWIMEALNDKSGYQGLASFERIMFRHCRLCRQDGEELRLDSARIVNLKRSGLVETDCWVDKDDVVCRDARQDK</sequence>
<keyword evidence="3" id="KW-1185">Reference proteome</keyword>
<dbReference type="GO" id="GO:0006508">
    <property type="term" value="P:proteolysis"/>
    <property type="evidence" value="ECO:0007669"/>
    <property type="project" value="InterPro"/>
</dbReference>
<dbReference type="InterPro" id="IPR038656">
    <property type="entry name" value="Peptidase_G1_sf"/>
</dbReference>